<proteinExistence type="inferred from homology"/>
<dbReference type="InterPro" id="IPR038765">
    <property type="entry name" value="Papain-like_cys_pep_sf"/>
</dbReference>
<dbReference type="CDD" id="cd02257">
    <property type="entry name" value="Peptidase_C19"/>
    <property type="match status" value="1"/>
</dbReference>
<dbReference type="GO" id="GO:0006508">
    <property type="term" value="P:proteolysis"/>
    <property type="evidence" value="ECO:0007669"/>
    <property type="project" value="UniProtKB-KW"/>
</dbReference>
<dbReference type="EMBL" id="BTGD01000010">
    <property type="protein sequence ID" value="GMM56770.1"/>
    <property type="molecule type" value="Genomic_DNA"/>
</dbReference>
<evidence type="ECO:0000256" key="1">
    <source>
        <dbReference type="ARBA" id="ARBA00000707"/>
    </source>
</evidence>
<keyword evidence="5 6" id="KW-0788">Thiol protease</keyword>
<evidence type="ECO:0000313" key="9">
    <source>
        <dbReference type="EMBL" id="GMM56770.1"/>
    </source>
</evidence>
<dbReference type="PROSITE" id="PS50235">
    <property type="entry name" value="USP_3"/>
    <property type="match status" value="1"/>
</dbReference>
<evidence type="ECO:0000256" key="5">
    <source>
        <dbReference type="ARBA" id="ARBA00022807"/>
    </source>
</evidence>
<dbReference type="EC" id="3.4.19.12" evidence="6"/>
<keyword evidence="6" id="KW-0833">Ubl conjugation pathway</keyword>
<reference evidence="9 10" key="1">
    <citation type="journal article" date="2023" name="Elife">
        <title>Identification of key yeast species and microbe-microbe interactions impacting larval growth of Drosophila in the wild.</title>
        <authorList>
            <person name="Mure A."/>
            <person name="Sugiura Y."/>
            <person name="Maeda R."/>
            <person name="Honda K."/>
            <person name="Sakurai N."/>
            <person name="Takahashi Y."/>
            <person name="Watada M."/>
            <person name="Katoh T."/>
            <person name="Gotoh A."/>
            <person name="Gotoh Y."/>
            <person name="Taniguchi I."/>
            <person name="Nakamura K."/>
            <person name="Hayashi T."/>
            <person name="Katayama T."/>
            <person name="Uemura T."/>
            <person name="Hattori Y."/>
        </authorList>
    </citation>
    <scope>NUCLEOTIDE SEQUENCE [LARGE SCALE GENOMIC DNA]</scope>
    <source>
        <strain evidence="9 10">KH-74</strain>
    </source>
</reference>
<dbReference type="GO" id="GO:0016579">
    <property type="term" value="P:protein deubiquitination"/>
    <property type="evidence" value="ECO:0007669"/>
    <property type="project" value="InterPro"/>
</dbReference>
<feature type="compositionally biased region" description="Low complexity" evidence="7">
    <location>
        <begin position="699"/>
        <end position="708"/>
    </location>
</feature>
<evidence type="ECO:0000256" key="2">
    <source>
        <dbReference type="ARBA" id="ARBA00009085"/>
    </source>
</evidence>
<accession>A0AAV5RYS1</accession>
<feature type="region of interest" description="Disordered" evidence="7">
    <location>
        <begin position="181"/>
        <end position="214"/>
    </location>
</feature>
<dbReference type="FunFam" id="3.90.70.10:FF:000131">
    <property type="entry name" value="Ubiquitin carboxyl-terminal hydrolase"/>
    <property type="match status" value="1"/>
</dbReference>
<dbReference type="PANTHER" id="PTHR24006:SF733">
    <property type="entry name" value="RE52890P"/>
    <property type="match status" value="1"/>
</dbReference>
<feature type="compositionally biased region" description="Polar residues" evidence="7">
    <location>
        <begin position="319"/>
        <end position="340"/>
    </location>
</feature>
<comment type="caution">
    <text evidence="9">The sequence shown here is derived from an EMBL/GenBank/DDBJ whole genome shotgun (WGS) entry which is preliminary data.</text>
</comment>
<dbReference type="GO" id="GO:0005829">
    <property type="term" value="C:cytosol"/>
    <property type="evidence" value="ECO:0007669"/>
    <property type="project" value="TreeGrafter"/>
</dbReference>
<evidence type="ECO:0000313" key="10">
    <source>
        <dbReference type="Proteomes" id="UP001377567"/>
    </source>
</evidence>
<evidence type="ECO:0000256" key="3">
    <source>
        <dbReference type="ARBA" id="ARBA00022670"/>
    </source>
</evidence>
<sequence length="736" mass="80929">MLKRLLTVNKGSKKKNGAAEELAPKHRGIIDDPFVEGDEIPEVYVVPEAVDESAAVAEASPAVLDMSFDRSNPFSEEVSAPQERDVPPLTTSQDVPVSDAFPPLWYGKRSDSMPFGDGSNKVFGFENFGNTCYCNSVLQCLYNNEEFRTSVLTYPDAPDGRVRKTEIVSRKPKTYEALLEELNDSRQNSNDSASSSTDGKAQGGNETETSFSQQSKKMLPAFMRRSNSTAISVSSGDVLNNVSAANVPVTVAADDSGNHLKLPRDTVTDIDVTTKNGRRVIVGRDLDPALSGITKRAPAYQKDADVSKSTIVEGAEYINESTPSGPTTASDPTTRESSSIPMERKKSETGNYYQLVERRKKVALVNGPVVNIDHSISDYGIKSPIYSSLKDVFEGITENNSLTGIVAPTQFIRTFRKENVLFNGILHQDAHEFLNFLLNQISDTALSETQPSGQSNFVKDLFEGSLRYRVKCLTCDNITTRDEKFLDFPIEVQGKNGTNIQNVLRQYSQREMLNGANKFYCDVCSGLQEAERMVGMKDLPNTLLLHLKRFKYSEEEQANIKLFNNIDYPAHLQMASTFDPSSTHNYSLSGLVVHLGGGPQHGHYVALCKTPKYGWLLFDDETVETVDEADVLKFSGGTESMSTAYILMYTRTDEGEGAPVAQNASLRNANVTELLKSDNAVRDKLAKGELHNGHDHASDTSSSMMSDLLGGGKPGIAKAKSGDKKSRFFSFKKKQT</sequence>
<name>A0AAV5RYS1_MAUHU</name>
<dbReference type="InterPro" id="IPR050164">
    <property type="entry name" value="Peptidase_C19"/>
</dbReference>
<evidence type="ECO:0000259" key="8">
    <source>
        <dbReference type="PROSITE" id="PS50235"/>
    </source>
</evidence>
<organism evidence="9 10">
    <name type="scientific">Maudiozyma humilis</name>
    <name type="common">Sour dough yeast</name>
    <name type="synonym">Kazachstania humilis</name>
    <dbReference type="NCBI Taxonomy" id="51915"/>
    <lineage>
        <taxon>Eukaryota</taxon>
        <taxon>Fungi</taxon>
        <taxon>Dikarya</taxon>
        <taxon>Ascomycota</taxon>
        <taxon>Saccharomycotina</taxon>
        <taxon>Saccharomycetes</taxon>
        <taxon>Saccharomycetales</taxon>
        <taxon>Saccharomycetaceae</taxon>
        <taxon>Maudiozyma</taxon>
    </lineage>
</organism>
<evidence type="ECO:0000256" key="4">
    <source>
        <dbReference type="ARBA" id="ARBA00022801"/>
    </source>
</evidence>
<feature type="region of interest" description="Disordered" evidence="7">
    <location>
        <begin position="690"/>
        <end position="736"/>
    </location>
</feature>
<feature type="region of interest" description="Disordered" evidence="7">
    <location>
        <begin position="73"/>
        <end position="94"/>
    </location>
</feature>
<dbReference type="AlphaFoldDB" id="A0AAV5RYS1"/>
<comment type="catalytic activity">
    <reaction evidence="1 6">
        <text>Thiol-dependent hydrolysis of ester, thioester, amide, peptide and isopeptide bonds formed by the C-terminal Gly of ubiquitin (a 76-residue protein attached to proteins as an intracellular targeting signal).</text>
        <dbReference type="EC" id="3.4.19.12"/>
    </reaction>
</comment>
<dbReference type="PROSITE" id="PS00973">
    <property type="entry name" value="USP_2"/>
    <property type="match status" value="1"/>
</dbReference>
<dbReference type="PANTHER" id="PTHR24006">
    <property type="entry name" value="UBIQUITIN CARBOXYL-TERMINAL HYDROLASE"/>
    <property type="match status" value="1"/>
</dbReference>
<gene>
    <name evidence="9" type="ORF">DAKH74_033860</name>
</gene>
<dbReference type="InterPro" id="IPR001394">
    <property type="entry name" value="Peptidase_C19_UCH"/>
</dbReference>
<comment type="similarity">
    <text evidence="2 6">Belongs to the peptidase C19 family.</text>
</comment>
<feature type="compositionally biased region" description="Low complexity" evidence="7">
    <location>
        <begin position="185"/>
        <end position="198"/>
    </location>
</feature>
<feature type="domain" description="USP" evidence="8">
    <location>
        <begin position="123"/>
        <end position="652"/>
    </location>
</feature>
<dbReference type="PROSITE" id="PS00972">
    <property type="entry name" value="USP_1"/>
    <property type="match status" value="1"/>
</dbReference>
<keyword evidence="3 6" id="KW-0645">Protease</keyword>
<dbReference type="GO" id="GO:0005634">
    <property type="term" value="C:nucleus"/>
    <property type="evidence" value="ECO:0007669"/>
    <property type="project" value="TreeGrafter"/>
</dbReference>
<dbReference type="Pfam" id="PF00443">
    <property type="entry name" value="UCH"/>
    <property type="match status" value="2"/>
</dbReference>
<dbReference type="InterPro" id="IPR028889">
    <property type="entry name" value="USP"/>
</dbReference>
<dbReference type="GO" id="GO:0004843">
    <property type="term" value="F:cysteine-type deubiquitinase activity"/>
    <property type="evidence" value="ECO:0007669"/>
    <property type="project" value="UniProtKB-UniRule"/>
</dbReference>
<feature type="compositionally biased region" description="Polar residues" evidence="7">
    <location>
        <begin position="204"/>
        <end position="214"/>
    </location>
</feature>
<dbReference type="SUPFAM" id="SSF54001">
    <property type="entry name" value="Cysteine proteinases"/>
    <property type="match status" value="1"/>
</dbReference>
<protein>
    <recommendedName>
        <fullName evidence="6">Ubiquitin carboxyl-terminal hydrolase</fullName>
        <ecNumber evidence="6">3.4.19.12</ecNumber>
    </recommendedName>
</protein>
<evidence type="ECO:0000256" key="6">
    <source>
        <dbReference type="RuleBase" id="RU366025"/>
    </source>
</evidence>
<dbReference type="Proteomes" id="UP001377567">
    <property type="component" value="Unassembled WGS sequence"/>
</dbReference>
<feature type="region of interest" description="Disordered" evidence="7">
    <location>
        <begin position="316"/>
        <end position="348"/>
    </location>
</feature>
<dbReference type="InterPro" id="IPR018200">
    <property type="entry name" value="USP_CS"/>
</dbReference>
<dbReference type="Gene3D" id="3.90.70.10">
    <property type="entry name" value="Cysteine proteinases"/>
    <property type="match status" value="2"/>
</dbReference>
<evidence type="ECO:0000256" key="7">
    <source>
        <dbReference type="SAM" id="MobiDB-lite"/>
    </source>
</evidence>
<keyword evidence="10" id="KW-1185">Reference proteome</keyword>
<keyword evidence="4 6" id="KW-0378">Hydrolase</keyword>